<dbReference type="VEuPathDB" id="VectorBase:ADIR002924"/>
<dbReference type="PROSITE" id="PS50920">
    <property type="entry name" value="SOLCAR"/>
    <property type="match status" value="3"/>
</dbReference>
<dbReference type="InterPro" id="IPR023395">
    <property type="entry name" value="MCP_dom_sf"/>
</dbReference>
<proteinExistence type="inferred from homology"/>
<dbReference type="EnsemblMetazoa" id="ADIR002924-RA">
    <property type="protein sequence ID" value="ADIR002924-PA"/>
    <property type="gene ID" value="ADIR002924"/>
</dbReference>
<organism evidence="12 13">
    <name type="scientific">Anopheles dirus</name>
    <dbReference type="NCBI Taxonomy" id="7168"/>
    <lineage>
        <taxon>Eukaryota</taxon>
        <taxon>Metazoa</taxon>
        <taxon>Ecdysozoa</taxon>
        <taxon>Arthropoda</taxon>
        <taxon>Hexapoda</taxon>
        <taxon>Insecta</taxon>
        <taxon>Pterygota</taxon>
        <taxon>Neoptera</taxon>
        <taxon>Endopterygota</taxon>
        <taxon>Diptera</taxon>
        <taxon>Nematocera</taxon>
        <taxon>Culicoidea</taxon>
        <taxon>Culicidae</taxon>
        <taxon>Anophelinae</taxon>
        <taxon>Anopheles</taxon>
    </lineage>
</organism>
<dbReference type="PANTHER" id="PTHR45624">
    <property type="entry name" value="MITOCHONDRIAL BASIC AMINO ACIDS TRANSPORTER-RELATED"/>
    <property type="match status" value="1"/>
</dbReference>
<evidence type="ECO:0000313" key="13">
    <source>
        <dbReference type="Proteomes" id="UP000075884"/>
    </source>
</evidence>
<evidence type="ECO:0000256" key="4">
    <source>
        <dbReference type="ARBA" id="ARBA00022692"/>
    </source>
</evidence>
<dbReference type="GO" id="GO:1990575">
    <property type="term" value="P:mitochondrial L-ornithine transmembrane transport"/>
    <property type="evidence" value="ECO:0007669"/>
    <property type="project" value="TreeGrafter"/>
</dbReference>
<reference evidence="12" key="2">
    <citation type="submission" date="2020-05" db="UniProtKB">
        <authorList>
            <consortium name="EnsemblMetazoa"/>
        </authorList>
    </citation>
    <scope>IDENTIFICATION</scope>
    <source>
        <strain evidence="12">WRAIR2</strain>
    </source>
</reference>
<evidence type="ECO:0000256" key="10">
    <source>
        <dbReference type="RuleBase" id="RU000488"/>
    </source>
</evidence>
<keyword evidence="3 10" id="KW-0813">Transport</keyword>
<evidence type="ECO:0000256" key="7">
    <source>
        <dbReference type="ARBA" id="ARBA00023128"/>
    </source>
</evidence>
<comment type="similarity">
    <text evidence="2 10">Belongs to the mitochondrial carrier (TC 2.A.29) family.</text>
</comment>
<dbReference type="Gene3D" id="1.50.40.10">
    <property type="entry name" value="Mitochondrial carrier domain"/>
    <property type="match status" value="1"/>
</dbReference>
<accession>A0A182N5K4</accession>
<feature type="transmembrane region" description="Helical" evidence="11">
    <location>
        <begin position="109"/>
        <end position="131"/>
    </location>
</feature>
<dbReference type="InterPro" id="IPR018108">
    <property type="entry name" value="MCP_transmembrane"/>
</dbReference>
<dbReference type="Proteomes" id="UP000075884">
    <property type="component" value="Unassembled WGS sequence"/>
</dbReference>
<evidence type="ECO:0000256" key="11">
    <source>
        <dbReference type="SAM" id="Phobius"/>
    </source>
</evidence>
<evidence type="ECO:0000256" key="2">
    <source>
        <dbReference type="ARBA" id="ARBA00006375"/>
    </source>
</evidence>
<evidence type="ECO:0000256" key="3">
    <source>
        <dbReference type="ARBA" id="ARBA00022448"/>
    </source>
</evidence>
<feature type="transmembrane region" description="Helical" evidence="11">
    <location>
        <begin position="152"/>
        <end position="172"/>
    </location>
</feature>
<evidence type="ECO:0000256" key="6">
    <source>
        <dbReference type="ARBA" id="ARBA00022989"/>
    </source>
</evidence>
<name>A0A182N5K4_9DIPT</name>
<feature type="repeat" description="Solcar" evidence="9">
    <location>
        <begin position="147"/>
        <end position="230"/>
    </location>
</feature>
<dbReference type="FunFam" id="1.50.40.10:FF:000120">
    <property type="entry name" value="Uncharacterized protein, isoform A"/>
    <property type="match status" value="1"/>
</dbReference>
<keyword evidence="7" id="KW-0496">Mitochondrion</keyword>
<keyword evidence="5" id="KW-0677">Repeat</keyword>
<reference evidence="13" key="1">
    <citation type="submission" date="2013-03" db="EMBL/GenBank/DDBJ databases">
        <title>The Genome Sequence of Anopheles dirus WRAIR2.</title>
        <authorList>
            <consortium name="The Broad Institute Genomics Platform"/>
            <person name="Neafsey D.E."/>
            <person name="Walton C."/>
            <person name="Walker B."/>
            <person name="Young S.K."/>
            <person name="Zeng Q."/>
            <person name="Gargeya S."/>
            <person name="Fitzgerald M."/>
            <person name="Haas B."/>
            <person name="Abouelleil A."/>
            <person name="Allen A.W."/>
            <person name="Alvarado L."/>
            <person name="Arachchi H.M."/>
            <person name="Berlin A.M."/>
            <person name="Chapman S.B."/>
            <person name="Gainer-Dewar J."/>
            <person name="Goldberg J."/>
            <person name="Griggs A."/>
            <person name="Gujja S."/>
            <person name="Hansen M."/>
            <person name="Howarth C."/>
            <person name="Imamovic A."/>
            <person name="Ireland A."/>
            <person name="Larimer J."/>
            <person name="McCowan C."/>
            <person name="Murphy C."/>
            <person name="Pearson M."/>
            <person name="Poon T.W."/>
            <person name="Priest M."/>
            <person name="Roberts A."/>
            <person name="Saif S."/>
            <person name="Shea T."/>
            <person name="Sisk P."/>
            <person name="Sykes S."/>
            <person name="Wortman J."/>
            <person name="Nusbaum C."/>
            <person name="Birren B."/>
        </authorList>
    </citation>
    <scope>NUCLEOTIDE SEQUENCE [LARGE SCALE GENOMIC DNA]</scope>
    <source>
        <strain evidence="13">WRAIR2</strain>
    </source>
</reference>
<dbReference type="InterPro" id="IPR050567">
    <property type="entry name" value="Mitochondrial_Carrier"/>
</dbReference>
<dbReference type="Pfam" id="PF00153">
    <property type="entry name" value="Mito_carr"/>
    <property type="match status" value="3"/>
</dbReference>
<feature type="repeat" description="Solcar" evidence="9">
    <location>
        <begin position="251"/>
        <end position="337"/>
    </location>
</feature>
<sequence length="345" mass="38612">MRSYRMSTNTGHKRTGGAVSPRIVHRAVLRSAAAGPLVCVLVACFESSRMNPVLCDFIAGSFGGACGLLVGHPMDTIKAWQQNSNYGMGSAMYNIIIRNNGLRGFYRGMYFPLLSNGALNSVVFAVYGSHLRYLQKHTRSDRLRKAYWRKHVFFAGSMAGLAQVFLACPIEVVKVRLQTLSFIGHPWACLKDIFRREGLSGIYRGITPMMFRDVLPYGVYMYVYEYMLEIEERLHRLSKERLTGVPIGGALQASLIATAGAVAGVASWMFIVPFDVVKTVMQAETDPSVHKSMMHCFRSMIKKYGWRSLFRGSLVIIARAAPVNSATFLGYEYCLEKCQHLLDDK</sequence>
<feature type="repeat" description="Solcar" evidence="9">
    <location>
        <begin position="51"/>
        <end position="133"/>
    </location>
</feature>
<keyword evidence="6 11" id="KW-1133">Transmembrane helix</keyword>
<evidence type="ECO:0008006" key="14">
    <source>
        <dbReference type="Google" id="ProtNLM"/>
    </source>
</evidence>
<evidence type="ECO:0000256" key="8">
    <source>
        <dbReference type="ARBA" id="ARBA00023136"/>
    </source>
</evidence>
<comment type="subcellular location">
    <subcellularLocation>
        <location evidence="1">Mitochondrion membrane</location>
        <topology evidence="1">Multi-pass membrane protein</topology>
    </subcellularLocation>
</comment>
<evidence type="ECO:0000313" key="12">
    <source>
        <dbReference type="EnsemblMetazoa" id="ADIR002924-PA"/>
    </source>
</evidence>
<keyword evidence="8 9" id="KW-0472">Membrane</keyword>
<feature type="transmembrane region" description="Helical" evidence="11">
    <location>
        <begin position="57"/>
        <end position="74"/>
    </location>
</feature>
<evidence type="ECO:0000256" key="1">
    <source>
        <dbReference type="ARBA" id="ARBA00004225"/>
    </source>
</evidence>
<dbReference type="GO" id="GO:0005289">
    <property type="term" value="F:high-affinity L-arginine transmembrane transporter activity"/>
    <property type="evidence" value="ECO:0007669"/>
    <property type="project" value="TreeGrafter"/>
</dbReference>
<keyword evidence="13" id="KW-1185">Reference proteome</keyword>
<dbReference type="PANTHER" id="PTHR45624:SF1">
    <property type="entry name" value="SD08189P"/>
    <property type="match status" value="1"/>
</dbReference>
<keyword evidence="4 9" id="KW-0812">Transmembrane</keyword>
<dbReference type="GO" id="GO:0031966">
    <property type="term" value="C:mitochondrial membrane"/>
    <property type="evidence" value="ECO:0007669"/>
    <property type="project" value="UniProtKB-SubCell"/>
</dbReference>
<feature type="transmembrane region" description="Helical" evidence="11">
    <location>
        <begin position="250"/>
        <end position="272"/>
    </location>
</feature>
<dbReference type="STRING" id="7168.A0A182N5K4"/>
<protein>
    <recommendedName>
        <fullName evidence="14">Mitochondrial carrier protein</fullName>
    </recommendedName>
</protein>
<evidence type="ECO:0000256" key="9">
    <source>
        <dbReference type="PROSITE-ProRule" id="PRU00282"/>
    </source>
</evidence>
<dbReference type="AlphaFoldDB" id="A0A182N5K4"/>
<evidence type="ECO:0000256" key="5">
    <source>
        <dbReference type="ARBA" id="ARBA00022737"/>
    </source>
</evidence>
<dbReference type="SUPFAM" id="SSF103506">
    <property type="entry name" value="Mitochondrial carrier"/>
    <property type="match status" value="1"/>
</dbReference>